<feature type="transmembrane region" description="Helical" evidence="2">
    <location>
        <begin position="56"/>
        <end position="77"/>
    </location>
</feature>
<feature type="region of interest" description="Disordered" evidence="1">
    <location>
        <begin position="338"/>
        <end position="407"/>
    </location>
</feature>
<protein>
    <recommendedName>
        <fullName evidence="3">DUF6533 domain-containing protein</fullName>
    </recommendedName>
</protein>
<sequence>MAGLDDDYAALYKGNLVPLHACLVGLVWVVYDYLLTLGDEVRLMWPLRSGFAKWSFFWIRYYTLALLVFDVIQIHTFAIPGVTSDSVCVAMDAITRIVGAILLWSVEIIMQLRVYALYRCSKWVAMFNGVLFLASIGGFLYTLITNAMLRHDLIAGAEHLNLPGCPVIHSIHEWPLWLPATIFEVILFLFALAASMRTLVSDRHEYSLRRTLIRDNLTWFFGVGVLLVLNQLMVSGVTGVPWFSYSPFHAAVGVLTSRMLLNMRGSNSDDITCLCRALGDPAPSQQTDLPTMRFSGGGRSKLQALTGDVRFAFDRDITLVESEMEELRKPSLRRISSCHRDSMYTHGRRGGGSTGSLSLDLEFAPNPDAPPPPPPPPPQPAPSPSDSDDDGTMDEDAHVYLADRAQA</sequence>
<feature type="compositionally biased region" description="Pro residues" evidence="1">
    <location>
        <begin position="367"/>
        <end position="383"/>
    </location>
</feature>
<comment type="caution">
    <text evidence="4">The sequence shown here is derived from an EMBL/GenBank/DDBJ whole genome shotgun (WGS) entry which is preliminary data.</text>
</comment>
<reference evidence="4 5" key="1">
    <citation type="journal article" date="2019" name="New Phytol.">
        <title>Comparative genomics reveals unique wood-decay strategies and fruiting body development in the Schizophyllaceae.</title>
        <authorList>
            <person name="Almasi E."/>
            <person name="Sahu N."/>
            <person name="Krizsan K."/>
            <person name="Balint B."/>
            <person name="Kovacs G.M."/>
            <person name="Kiss B."/>
            <person name="Cseklye J."/>
            <person name="Drula E."/>
            <person name="Henrissat B."/>
            <person name="Nagy I."/>
            <person name="Chovatia M."/>
            <person name="Adam C."/>
            <person name="LaButti K."/>
            <person name="Lipzen A."/>
            <person name="Riley R."/>
            <person name="Grigoriev I.V."/>
            <person name="Nagy L.G."/>
        </authorList>
    </citation>
    <scope>NUCLEOTIDE SEQUENCE [LARGE SCALE GENOMIC DNA]</scope>
    <source>
        <strain evidence="4 5">NL-1724</strain>
    </source>
</reference>
<evidence type="ECO:0000256" key="2">
    <source>
        <dbReference type="SAM" id="Phobius"/>
    </source>
</evidence>
<feature type="transmembrane region" description="Helical" evidence="2">
    <location>
        <begin position="97"/>
        <end position="116"/>
    </location>
</feature>
<accession>A0A550CJ05</accession>
<dbReference type="OrthoDB" id="3258294at2759"/>
<feature type="transmembrane region" description="Helical" evidence="2">
    <location>
        <begin position="16"/>
        <end position="35"/>
    </location>
</feature>
<proteinExistence type="predicted"/>
<feature type="domain" description="DUF6533" evidence="3">
    <location>
        <begin position="21"/>
        <end position="64"/>
    </location>
</feature>
<dbReference type="AlphaFoldDB" id="A0A550CJ05"/>
<evidence type="ECO:0000313" key="4">
    <source>
        <dbReference type="EMBL" id="TRM64753.1"/>
    </source>
</evidence>
<feature type="transmembrane region" description="Helical" evidence="2">
    <location>
        <begin position="123"/>
        <end position="144"/>
    </location>
</feature>
<evidence type="ECO:0000259" key="3">
    <source>
        <dbReference type="Pfam" id="PF20151"/>
    </source>
</evidence>
<feature type="transmembrane region" description="Helical" evidence="2">
    <location>
        <begin position="217"/>
        <end position="236"/>
    </location>
</feature>
<dbReference type="Proteomes" id="UP000320762">
    <property type="component" value="Unassembled WGS sequence"/>
</dbReference>
<feature type="transmembrane region" description="Helical" evidence="2">
    <location>
        <begin position="176"/>
        <end position="196"/>
    </location>
</feature>
<evidence type="ECO:0000256" key="1">
    <source>
        <dbReference type="SAM" id="MobiDB-lite"/>
    </source>
</evidence>
<keyword evidence="2" id="KW-1133">Transmembrane helix</keyword>
<keyword evidence="5" id="KW-1185">Reference proteome</keyword>
<keyword evidence="2" id="KW-0472">Membrane</keyword>
<dbReference type="EMBL" id="VDMD01000006">
    <property type="protein sequence ID" value="TRM64753.1"/>
    <property type="molecule type" value="Genomic_DNA"/>
</dbReference>
<dbReference type="Pfam" id="PF20151">
    <property type="entry name" value="DUF6533"/>
    <property type="match status" value="1"/>
</dbReference>
<dbReference type="InterPro" id="IPR045340">
    <property type="entry name" value="DUF6533"/>
</dbReference>
<name>A0A550CJ05_9AGAR</name>
<keyword evidence="2" id="KW-0812">Transmembrane</keyword>
<evidence type="ECO:0000313" key="5">
    <source>
        <dbReference type="Proteomes" id="UP000320762"/>
    </source>
</evidence>
<organism evidence="4 5">
    <name type="scientific">Schizophyllum amplum</name>
    <dbReference type="NCBI Taxonomy" id="97359"/>
    <lineage>
        <taxon>Eukaryota</taxon>
        <taxon>Fungi</taxon>
        <taxon>Dikarya</taxon>
        <taxon>Basidiomycota</taxon>
        <taxon>Agaricomycotina</taxon>
        <taxon>Agaricomycetes</taxon>
        <taxon>Agaricomycetidae</taxon>
        <taxon>Agaricales</taxon>
        <taxon>Schizophyllaceae</taxon>
        <taxon>Schizophyllum</taxon>
    </lineage>
</organism>
<gene>
    <name evidence="4" type="ORF">BD626DRAFT_429134</name>
</gene>